<evidence type="ECO:0000313" key="3">
    <source>
        <dbReference type="Proteomes" id="UP000269412"/>
    </source>
</evidence>
<proteinExistence type="predicted"/>
<name>A0A495ED25_9FLAO</name>
<dbReference type="Proteomes" id="UP000269412">
    <property type="component" value="Unassembled WGS sequence"/>
</dbReference>
<keyword evidence="1" id="KW-1133">Transmembrane helix</keyword>
<dbReference type="AlphaFoldDB" id="A0A495ED25"/>
<keyword evidence="1" id="KW-0812">Transmembrane</keyword>
<dbReference type="EMBL" id="RBIQ01000007">
    <property type="protein sequence ID" value="RKR14782.1"/>
    <property type="molecule type" value="Genomic_DNA"/>
</dbReference>
<feature type="transmembrane region" description="Helical" evidence="1">
    <location>
        <begin position="46"/>
        <end position="63"/>
    </location>
</feature>
<comment type="caution">
    <text evidence="2">The sequence shown here is derived from an EMBL/GenBank/DDBJ whole genome shotgun (WGS) entry which is preliminary data.</text>
</comment>
<sequence length="334" mass="37856">MEEKSPTNNTSSDEIDLGQLFELIKKGFHKVFIGILRVFLYFKKNLLILVLLGVVGVGLGYGLKQISTITKKTEVIVKPNFESKDYLYGIVNELQSKIKGKDNEFYSSIGIDLEAIKGFKIEIEPVQESNNKVVNLEESLKYLEYLGNLKDDNSIKQVVKNEVLASSYVNHKISFLYKDAKMGQDAAEKIISYINKNKYFQELKEIYLDNAESQIRENEALVKQIDLLVTNYTKALGSKNGTSGDGMVLLGGEEGLDIPQLLNLKNKLIETTGTNKLEIKEQQETIKILNFGGPQQIKQAFFTKGLVLIPSILIFLFFVWSFIKYLNKKTKELL</sequence>
<accession>A0A495ED25</accession>
<organism evidence="2 3">
    <name type="scientific">Maribacter vaceletii</name>
    <dbReference type="NCBI Taxonomy" id="1206816"/>
    <lineage>
        <taxon>Bacteria</taxon>
        <taxon>Pseudomonadati</taxon>
        <taxon>Bacteroidota</taxon>
        <taxon>Flavobacteriia</taxon>
        <taxon>Flavobacteriales</taxon>
        <taxon>Flavobacteriaceae</taxon>
        <taxon>Maribacter</taxon>
    </lineage>
</organism>
<gene>
    <name evidence="2" type="ORF">CLV91_0861</name>
</gene>
<dbReference type="RefSeq" id="WP_121064305.1">
    <property type="nucleotide sequence ID" value="NZ_RBIQ01000007.1"/>
</dbReference>
<evidence type="ECO:0000256" key="1">
    <source>
        <dbReference type="SAM" id="Phobius"/>
    </source>
</evidence>
<evidence type="ECO:0008006" key="4">
    <source>
        <dbReference type="Google" id="ProtNLM"/>
    </source>
</evidence>
<dbReference type="OrthoDB" id="1452530at2"/>
<keyword evidence="1" id="KW-0472">Membrane</keyword>
<protein>
    <recommendedName>
        <fullName evidence="4">Subunit length determinant protein</fullName>
    </recommendedName>
</protein>
<reference evidence="2 3" key="1">
    <citation type="submission" date="2018-10" db="EMBL/GenBank/DDBJ databases">
        <title>Genomic Encyclopedia of Archaeal and Bacterial Type Strains, Phase II (KMG-II): from individual species to whole genera.</title>
        <authorList>
            <person name="Goeker M."/>
        </authorList>
    </citation>
    <scope>NUCLEOTIDE SEQUENCE [LARGE SCALE GENOMIC DNA]</scope>
    <source>
        <strain evidence="2 3">DSM 25230</strain>
    </source>
</reference>
<feature type="transmembrane region" description="Helical" evidence="1">
    <location>
        <begin position="305"/>
        <end position="323"/>
    </location>
</feature>
<keyword evidence="3" id="KW-1185">Reference proteome</keyword>
<evidence type="ECO:0000313" key="2">
    <source>
        <dbReference type="EMBL" id="RKR14782.1"/>
    </source>
</evidence>